<comment type="caution">
    <text evidence="2">The sequence shown here is derived from an EMBL/GenBank/DDBJ whole genome shotgun (WGS) entry which is preliminary data.</text>
</comment>
<evidence type="ECO:0000313" key="2">
    <source>
        <dbReference type="EMBL" id="TCV17121.1"/>
    </source>
</evidence>
<feature type="region of interest" description="Disordered" evidence="1">
    <location>
        <begin position="198"/>
        <end position="233"/>
    </location>
</feature>
<name>A0A4R3W0X9_9SPHI</name>
<keyword evidence="3" id="KW-1185">Reference proteome</keyword>
<dbReference type="Proteomes" id="UP000295197">
    <property type="component" value="Unassembled WGS sequence"/>
</dbReference>
<evidence type="ECO:0000313" key="3">
    <source>
        <dbReference type="Proteomes" id="UP000295197"/>
    </source>
</evidence>
<accession>A0A4R3W0X9</accession>
<dbReference type="EMBL" id="SMBZ01000011">
    <property type="protein sequence ID" value="TCV17121.1"/>
    <property type="molecule type" value="Genomic_DNA"/>
</dbReference>
<gene>
    <name evidence="2" type="ORF">EDC17_101138</name>
</gene>
<proteinExistence type="predicted"/>
<reference evidence="2 3" key="1">
    <citation type="submission" date="2019-03" db="EMBL/GenBank/DDBJ databases">
        <title>Genomic Encyclopedia of Type Strains, Phase IV (KMG-IV): sequencing the most valuable type-strain genomes for metagenomic binning, comparative biology and taxonomic classification.</title>
        <authorList>
            <person name="Goeker M."/>
        </authorList>
    </citation>
    <scope>NUCLEOTIDE SEQUENCE [LARGE SCALE GENOMIC DNA]</scope>
    <source>
        <strain evidence="2 3">DSM 22362</strain>
    </source>
</reference>
<evidence type="ECO:0000256" key="1">
    <source>
        <dbReference type="SAM" id="MobiDB-lite"/>
    </source>
</evidence>
<protein>
    <submittedName>
        <fullName evidence="2">Uncharacterized protein</fullName>
    </submittedName>
</protein>
<feature type="region of interest" description="Disordered" evidence="1">
    <location>
        <begin position="83"/>
        <end position="121"/>
    </location>
</feature>
<sequence length="250" mass="27661">MARISSPDCTLLNTNQMSLKSKIISKLKEKATALGVNLSNVRINGLADKLDSLITNEDDIDGEIDKLDQVLGFKELAALDDAKRNADKRAAEEEDKDKDPEKKDPVEPEKQDPEKKDEAPAWFKQHVENQNKVIETLTTTVANLQKGNTIQTRRQQLEAKLKDAPEKFKQRTLRDFDRLKIDSDDDFTSYLADVEQDVADEVQAQSDAGLGNDSPVRGASGGKLKDDEVSPAMKEIVEQRKAEAAAKAGA</sequence>
<organism evidence="2 3">
    <name type="scientific">Sphingobacterium alimentarium</name>
    <dbReference type="NCBI Taxonomy" id="797292"/>
    <lineage>
        <taxon>Bacteria</taxon>
        <taxon>Pseudomonadati</taxon>
        <taxon>Bacteroidota</taxon>
        <taxon>Sphingobacteriia</taxon>
        <taxon>Sphingobacteriales</taxon>
        <taxon>Sphingobacteriaceae</taxon>
        <taxon>Sphingobacterium</taxon>
    </lineage>
</organism>
<dbReference type="AlphaFoldDB" id="A0A4R3W0X9"/>